<evidence type="ECO:0000259" key="11">
    <source>
        <dbReference type="Pfam" id="PF00361"/>
    </source>
</evidence>
<feature type="transmembrane region" description="Helical" evidence="10">
    <location>
        <begin position="119"/>
        <end position="136"/>
    </location>
</feature>
<keyword evidence="3" id="KW-0050">Antiport</keyword>
<feature type="transmembrane region" description="Helical" evidence="10">
    <location>
        <begin position="142"/>
        <end position="159"/>
    </location>
</feature>
<feature type="transmembrane region" description="Helical" evidence="10">
    <location>
        <begin position="449"/>
        <end position="468"/>
    </location>
</feature>
<feature type="transmembrane region" description="Helical" evidence="10">
    <location>
        <begin position="747"/>
        <end position="765"/>
    </location>
</feature>
<dbReference type="Pfam" id="PF13244">
    <property type="entry name" value="MbhD"/>
    <property type="match status" value="1"/>
</dbReference>
<feature type="domain" description="NADH:quinone oxidoreductase/Mrp antiporter transmembrane" evidence="11">
    <location>
        <begin position="136"/>
        <end position="423"/>
    </location>
</feature>
<dbReference type="GO" id="GO:0005886">
    <property type="term" value="C:plasma membrane"/>
    <property type="evidence" value="ECO:0007669"/>
    <property type="project" value="UniProtKB-SubCell"/>
</dbReference>
<feature type="transmembrane region" description="Helical" evidence="10">
    <location>
        <begin position="374"/>
        <end position="396"/>
    </location>
</feature>
<keyword evidence="6 10" id="KW-1133">Transmembrane helix</keyword>
<feature type="transmembrane region" description="Helical" evidence="10">
    <location>
        <begin position="305"/>
        <end position="323"/>
    </location>
</feature>
<feature type="transmembrane region" description="Helical" evidence="10">
    <location>
        <begin position="171"/>
        <end position="195"/>
    </location>
</feature>
<proteinExistence type="predicted"/>
<evidence type="ECO:0000259" key="13">
    <source>
        <dbReference type="Pfam" id="PF13244"/>
    </source>
</evidence>
<feature type="transmembrane region" description="Helical" evidence="10">
    <location>
        <begin position="691"/>
        <end position="709"/>
    </location>
</feature>
<feature type="transmembrane region" description="Helical" evidence="10">
    <location>
        <begin position="74"/>
        <end position="98"/>
    </location>
</feature>
<dbReference type="InterPro" id="IPR025383">
    <property type="entry name" value="MrpA_C/MbhD"/>
</dbReference>
<dbReference type="PANTHER" id="PTHR43373">
    <property type="entry name" value="NA(+)/H(+) ANTIPORTER SUBUNIT"/>
    <property type="match status" value="1"/>
</dbReference>
<feature type="domain" description="NADH-Ubiquinone oxidoreductase (complex I) chain 5 N-terminal" evidence="12">
    <location>
        <begin position="68"/>
        <end position="102"/>
    </location>
</feature>
<evidence type="ECO:0000256" key="8">
    <source>
        <dbReference type="ARBA" id="ARBA00023136"/>
    </source>
</evidence>
<evidence type="ECO:0000256" key="3">
    <source>
        <dbReference type="ARBA" id="ARBA00022449"/>
    </source>
</evidence>
<feature type="transmembrane region" description="Helical" evidence="10">
    <location>
        <begin position="567"/>
        <end position="584"/>
    </location>
</feature>
<gene>
    <name evidence="15" type="ORF">AVDCRST_MAG14-794</name>
</gene>
<protein>
    <submittedName>
        <fullName evidence="15">Na(+) H(+) antiporter subunit A</fullName>
    </submittedName>
</protein>
<dbReference type="Pfam" id="PF00361">
    <property type="entry name" value="Proton_antipo_M"/>
    <property type="match status" value="1"/>
</dbReference>
<evidence type="ECO:0000259" key="12">
    <source>
        <dbReference type="Pfam" id="PF00662"/>
    </source>
</evidence>
<feature type="domain" description="MrpA C-terminal/MbhD" evidence="13">
    <location>
        <begin position="610"/>
        <end position="672"/>
    </location>
</feature>
<keyword evidence="7" id="KW-0406">Ion transport</keyword>
<feature type="transmembrane region" description="Helical" evidence="10">
    <location>
        <begin position="408"/>
        <end position="428"/>
    </location>
</feature>
<dbReference type="GO" id="GO:0006811">
    <property type="term" value="P:monoatomic ion transport"/>
    <property type="evidence" value="ECO:0007669"/>
    <property type="project" value="UniProtKB-KW"/>
</dbReference>
<evidence type="ECO:0000256" key="10">
    <source>
        <dbReference type="SAM" id="Phobius"/>
    </source>
</evidence>
<evidence type="ECO:0000256" key="2">
    <source>
        <dbReference type="ARBA" id="ARBA00022448"/>
    </source>
</evidence>
<keyword evidence="5 9" id="KW-0812">Transmembrane</keyword>
<dbReference type="AlphaFoldDB" id="A0A6J4QWL9"/>
<evidence type="ECO:0000256" key="7">
    <source>
        <dbReference type="ARBA" id="ARBA00023065"/>
    </source>
</evidence>
<keyword evidence="8 10" id="KW-0472">Membrane</keyword>
<comment type="subcellular location">
    <subcellularLocation>
        <location evidence="1">Cell membrane</location>
        <topology evidence="1">Multi-pass membrane protein</topology>
    </subcellularLocation>
    <subcellularLocation>
        <location evidence="9">Membrane</location>
        <topology evidence="9">Multi-pass membrane protein</topology>
    </subcellularLocation>
</comment>
<feature type="transmembrane region" description="Helical" evidence="10">
    <location>
        <begin position="624"/>
        <end position="644"/>
    </location>
</feature>
<evidence type="ECO:0000256" key="5">
    <source>
        <dbReference type="ARBA" id="ARBA00022692"/>
    </source>
</evidence>
<dbReference type="Pfam" id="PF20501">
    <property type="entry name" value="MbhE"/>
    <property type="match status" value="1"/>
</dbReference>
<dbReference type="GO" id="GO:0015297">
    <property type="term" value="F:antiporter activity"/>
    <property type="evidence" value="ECO:0007669"/>
    <property type="project" value="UniProtKB-KW"/>
</dbReference>
<feature type="transmembrane region" description="Helical" evidence="10">
    <location>
        <begin position="249"/>
        <end position="268"/>
    </location>
</feature>
<organism evidence="15">
    <name type="scientific">uncultured Rubrobacteraceae bacterium</name>
    <dbReference type="NCBI Taxonomy" id="349277"/>
    <lineage>
        <taxon>Bacteria</taxon>
        <taxon>Bacillati</taxon>
        <taxon>Actinomycetota</taxon>
        <taxon>Rubrobacteria</taxon>
        <taxon>Rubrobacterales</taxon>
        <taxon>Rubrobacteraceae</taxon>
        <taxon>environmental samples</taxon>
    </lineage>
</organism>
<evidence type="ECO:0000256" key="4">
    <source>
        <dbReference type="ARBA" id="ARBA00022475"/>
    </source>
</evidence>
<feature type="transmembrane region" description="Helical" evidence="10">
    <location>
        <begin position="6"/>
        <end position="26"/>
    </location>
</feature>
<feature type="transmembrane region" description="Helical" evidence="10">
    <location>
        <begin position="280"/>
        <end position="298"/>
    </location>
</feature>
<dbReference type="InterPro" id="IPR001750">
    <property type="entry name" value="ND/Mrp_TM"/>
</dbReference>
<feature type="transmembrane region" description="Helical" evidence="10">
    <location>
        <begin position="650"/>
        <end position="671"/>
    </location>
</feature>
<evidence type="ECO:0000256" key="6">
    <source>
        <dbReference type="ARBA" id="ARBA00022989"/>
    </source>
</evidence>
<feature type="transmembrane region" description="Helical" evidence="10">
    <location>
        <begin position="596"/>
        <end position="617"/>
    </location>
</feature>
<reference evidence="15" key="1">
    <citation type="submission" date="2020-02" db="EMBL/GenBank/DDBJ databases">
        <authorList>
            <person name="Meier V. D."/>
        </authorList>
    </citation>
    <scope>NUCLEOTIDE SEQUENCE</scope>
    <source>
        <strain evidence="15">AVDCRST_MAG14</strain>
    </source>
</reference>
<dbReference type="PRINTS" id="PR01434">
    <property type="entry name" value="NADHDHGNASE5"/>
</dbReference>
<feature type="transmembrane region" description="Helical" evidence="10">
    <location>
        <begin position="502"/>
        <end position="521"/>
    </location>
</feature>
<dbReference type="Pfam" id="PF00662">
    <property type="entry name" value="Proton_antipo_N"/>
    <property type="match status" value="1"/>
</dbReference>
<dbReference type="InterPro" id="IPR001516">
    <property type="entry name" value="Proton_antipo_N"/>
</dbReference>
<feature type="transmembrane region" description="Helical" evidence="10">
    <location>
        <begin position="215"/>
        <end position="237"/>
    </location>
</feature>
<keyword evidence="4" id="KW-1003">Cell membrane</keyword>
<dbReference type="PANTHER" id="PTHR43373:SF1">
    <property type="entry name" value="NA(+)_H(+) ANTIPORTER SUBUNIT A"/>
    <property type="match status" value="1"/>
</dbReference>
<dbReference type="InterPro" id="IPR050616">
    <property type="entry name" value="CPA3_Na-H_Antiporter_A"/>
</dbReference>
<feature type="domain" description="MrpA C-terminal/MbhE" evidence="14">
    <location>
        <begin position="689"/>
        <end position="767"/>
    </location>
</feature>
<evidence type="ECO:0000256" key="9">
    <source>
        <dbReference type="RuleBase" id="RU000320"/>
    </source>
</evidence>
<evidence type="ECO:0000256" key="1">
    <source>
        <dbReference type="ARBA" id="ARBA00004651"/>
    </source>
</evidence>
<keyword evidence="2" id="KW-0813">Transport</keyword>
<dbReference type="EMBL" id="CADCVG010000034">
    <property type="protein sequence ID" value="CAA9449994.1"/>
    <property type="molecule type" value="Genomic_DNA"/>
</dbReference>
<evidence type="ECO:0000313" key="15">
    <source>
        <dbReference type="EMBL" id="CAA9449994.1"/>
    </source>
</evidence>
<name>A0A6J4QWL9_9ACTN</name>
<evidence type="ECO:0000259" key="14">
    <source>
        <dbReference type="Pfam" id="PF20501"/>
    </source>
</evidence>
<feature type="transmembrane region" description="Helical" evidence="10">
    <location>
        <begin position="329"/>
        <end position="353"/>
    </location>
</feature>
<dbReference type="InterPro" id="IPR046806">
    <property type="entry name" value="MrpA_C/MbhE"/>
</dbReference>
<sequence>MTPPATLMVLLPLVLALLAAPAAMLAGVYRPRLAAPVGTAFAALAFSATALAWWKGGGAVNVAWAPTWDLRFHVALDGLAALYALLATGVGFLVLVYSSRYLPLHLGHGDRPESEGTRFYGHMLLFMGAMVGLAMAQDLVLLFLFWDLTAIASYYLIAFDRHDAEARAAALMALLVTGVTAVLLLIGALILYSAYGTFSVPELAELVEPGPLLNAAGLLIAVAALAKSAQVPLHFWLPRAMAAPTPVSAYLHSAAMVAAGVLLLGRVYPLLQESRILLDTLLVVGLLSMAVGGVLALTQDVLKQLLAYSTISQYGYVVFLYGLGGEYGAVGAAFYVIAHALAKCALFLTAGAVTEETGEDRLSELGGLRKPLPLLAAASGAASAGLAALPLTIGFFKDELLFGAALARGPLFAGAAVLGAALTLAYAWRFWAGIFLGERRDGASNPPAALVWPVVALGGLVLLGGLWVEPFARLAEAAGEVIYDAPASIEPAYHLDLRPENLMALATFVLGALLIFSRPVWVGAARGVAWVGGKVGPERLYESSIEGLNRFSDRIHRAEVRDLRSRVAAILLPAGVLVGLGILVTPTDGVYRAGEVGWHDVPLLLALVAVTLATLASTLTRRHVTLALVFSSAGYVLAALYAFLGAPDVALVAVLIETLVTLLFIATLKLIPYKVLHRQAELPLRLTRRKVYISVVAGAFAFAVAWGTLSQPAAESSTAEELIALAPEAHAKDVVTVILADFRGLDTLGEITVVALVLLGVVTLLRGGRLR</sequence>
<accession>A0A6J4QWL9</accession>
<feature type="transmembrane region" description="Helical" evidence="10">
    <location>
        <begin position="33"/>
        <end position="54"/>
    </location>
</feature>
<dbReference type="PRINTS" id="PR01435">
    <property type="entry name" value="NPOXDRDTASE5"/>
</dbReference>